<evidence type="ECO:0000256" key="3">
    <source>
        <dbReference type="SAM" id="MobiDB-lite"/>
    </source>
</evidence>
<evidence type="ECO:0000256" key="2">
    <source>
        <dbReference type="ARBA" id="ARBA00023054"/>
    </source>
</evidence>
<organism evidence="6 7">
    <name type="scientific">Tengunoibacter tsumagoiensis</name>
    <dbReference type="NCBI Taxonomy" id="2014871"/>
    <lineage>
        <taxon>Bacteria</taxon>
        <taxon>Bacillati</taxon>
        <taxon>Chloroflexota</taxon>
        <taxon>Ktedonobacteria</taxon>
        <taxon>Ktedonobacterales</taxon>
        <taxon>Dictyobacteraceae</taxon>
        <taxon>Tengunoibacter</taxon>
    </lineage>
</organism>
<dbReference type="Gene3D" id="2.40.420.20">
    <property type="match status" value="1"/>
</dbReference>
<protein>
    <recommendedName>
        <fullName evidence="5">AprE-like beta-barrel domain-containing protein</fullName>
    </recommendedName>
</protein>
<reference evidence="7" key="1">
    <citation type="submission" date="2018-12" db="EMBL/GenBank/DDBJ databases">
        <title>Tengunoibacter tsumagoiensis gen. nov., sp. nov., Dictyobacter kobayashii sp. nov., D. alpinus sp. nov., and D. joshuensis sp. nov. and description of Dictyobacteraceae fam. nov. within the order Ktedonobacterales isolated from Tengu-no-mugimeshi.</title>
        <authorList>
            <person name="Wang C.M."/>
            <person name="Zheng Y."/>
            <person name="Sakai Y."/>
            <person name="Toyoda A."/>
            <person name="Minakuchi Y."/>
            <person name="Abe K."/>
            <person name="Yokota A."/>
            <person name="Yabe S."/>
        </authorList>
    </citation>
    <scope>NUCLEOTIDE SEQUENCE [LARGE SCALE GENOMIC DNA]</scope>
    <source>
        <strain evidence="7">Uno3</strain>
    </source>
</reference>
<feature type="region of interest" description="Disordered" evidence="3">
    <location>
        <begin position="369"/>
        <end position="396"/>
    </location>
</feature>
<feature type="compositionally biased region" description="Gly residues" evidence="3">
    <location>
        <begin position="387"/>
        <end position="396"/>
    </location>
</feature>
<comment type="caution">
    <text evidence="6">The sequence shown here is derived from an EMBL/GenBank/DDBJ whole genome shotgun (WGS) entry which is preliminary data.</text>
</comment>
<dbReference type="Pfam" id="PF26002">
    <property type="entry name" value="Beta-barrel_AprE"/>
    <property type="match status" value="1"/>
</dbReference>
<evidence type="ECO:0000313" key="7">
    <source>
        <dbReference type="Proteomes" id="UP000287352"/>
    </source>
</evidence>
<dbReference type="InterPro" id="IPR050465">
    <property type="entry name" value="UPF0194_transport"/>
</dbReference>
<evidence type="ECO:0000313" key="6">
    <source>
        <dbReference type="EMBL" id="GCE16036.1"/>
    </source>
</evidence>
<evidence type="ECO:0000256" key="4">
    <source>
        <dbReference type="SAM" id="Phobius"/>
    </source>
</evidence>
<dbReference type="Proteomes" id="UP000287352">
    <property type="component" value="Unassembled WGS sequence"/>
</dbReference>
<proteinExistence type="predicted"/>
<gene>
    <name evidence="6" type="ORF">KTT_58950</name>
</gene>
<feature type="domain" description="AprE-like beta-barrel" evidence="5">
    <location>
        <begin position="195"/>
        <end position="274"/>
    </location>
</feature>
<dbReference type="InterPro" id="IPR058982">
    <property type="entry name" value="Beta-barrel_AprE"/>
</dbReference>
<feature type="transmembrane region" description="Helical" evidence="4">
    <location>
        <begin position="35"/>
        <end position="58"/>
    </location>
</feature>
<sequence>MAEQVEELQPLLEADQFDFDDADEIVLPPRRRFPIWAIVLIVVLVLALIAASISYYLLNRTPAIQYIQSTVQSGNLSVKVSTSGPLAPNAQYIMNFPAAGQISEVDVKVGDHVTAGQTLAKITVTQTVNGYGNNPPTTTDTLTAPGDATVATVNGTVGENVSSNGSVSTGSSGSGQGSASSSSAFMTLVDVSKYVINASINESDITSIKVGQVAQFTVSAYPSTTLRATVTSIDILGQSSSSVVTYPVQLAVDMSSVNTIQLFPGMTATVDITTAQRLNTLIIPASALSFPTTALQNGEINRTDYRNALQAAASSSSTNNTGSTTGAVTGNTRVVMELKDGKLVPVPITVGLTSNSSVEVLSGLKEGDQIVTGQTGGTTTSPRTGTNAGGRGGFGGGGGGFGGGFGGGNGGRGAGGNGGN</sequence>
<dbReference type="Gene3D" id="2.40.30.170">
    <property type="match status" value="1"/>
</dbReference>
<dbReference type="EMBL" id="BIFR01000002">
    <property type="protein sequence ID" value="GCE16036.1"/>
    <property type="molecule type" value="Genomic_DNA"/>
</dbReference>
<keyword evidence="4" id="KW-0812">Transmembrane</keyword>
<keyword evidence="4" id="KW-0472">Membrane</keyword>
<dbReference type="RefSeq" id="WP_126583424.1">
    <property type="nucleotide sequence ID" value="NZ_BIFR01000002.1"/>
</dbReference>
<keyword evidence="2" id="KW-0175">Coiled coil</keyword>
<feature type="region of interest" description="Disordered" evidence="3">
    <location>
        <begin position="156"/>
        <end position="178"/>
    </location>
</feature>
<dbReference type="SUPFAM" id="SSF51230">
    <property type="entry name" value="Single hybrid motif"/>
    <property type="match status" value="1"/>
</dbReference>
<evidence type="ECO:0000259" key="5">
    <source>
        <dbReference type="Pfam" id="PF26002"/>
    </source>
</evidence>
<comment type="subcellular location">
    <subcellularLocation>
        <location evidence="1">Cell envelope</location>
    </subcellularLocation>
</comment>
<dbReference type="PANTHER" id="PTHR32347">
    <property type="entry name" value="EFFLUX SYSTEM COMPONENT YKNX-RELATED"/>
    <property type="match status" value="1"/>
</dbReference>
<dbReference type="AlphaFoldDB" id="A0A402AAG9"/>
<dbReference type="Gene3D" id="2.40.50.100">
    <property type="match status" value="1"/>
</dbReference>
<accession>A0A402AAG9</accession>
<keyword evidence="4" id="KW-1133">Transmembrane helix</keyword>
<name>A0A402AAG9_9CHLR</name>
<dbReference type="GO" id="GO:0030313">
    <property type="term" value="C:cell envelope"/>
    <property type="evidence" value="ECO:0007669"/>
    <property type="project" value="UniProtKB-SubCell"/>
</dbReference>
<dbReference type="InterPro" id="IPR011053">
    <property type="entry name" value="Single_hybrid_motif"/>
</dbReference>
<keyword evidence="7" id="KW-1185">Reference proteome</keyword>
<evidence type="ECO:0000256" key="1">
    <source>
        <dbReference type="ARBA" id="ARBA00004196"/>
    </source>
</evidence>
<feature type="compositionally biased region" description="Low complexity" evidence="3">
    <location>
        <begin position="377"/>
        <end position="386"/>
    </location>
</feature>
<dbReference type="OrthoDB" id="250565at2"/>